<dbReference type="OrthoDB" id="129822at2"/>
<reference evidence="2" key="1">
    <citation type="submission" date="2017-10" db="EMBL/GenBank/DDBJ databases">
        <authorList>
            <person name="Banno H."/>
            <person name="Chua N.-H."/>
        </authorList>
    </citation>
    <scope>NUCLEOTIDE SEQUENCE [LARGE SCALE GENOMIC DNA]</scope>
    <source>
        <strain evidence="2">Kuenenia_mbr1_ru-nijmegen</strain>
    </source>
</reference>
<evidence type="ECO:0000313" key="2">
    <source>
        <dbReference type="EMBL" id="SOH06003.1"/>
    </source>
</evidence>
<dbReference type="AlphaFoldDB" id="A0A2C9CKB9"/>
<keyword evidence="3" id="KW-1185">Reference proteome</keyword>
<dbReference type="EMBL" id="CP049055">
    <property type="protein sequence ID" value="QII11767.1"/>
    <property type="molecule type" value="Genomic_DNA"/>
</dbReference>
<dbReference type="Pfam" id="PF02452">
    <property type="entry name" value="PemK_toxin"/>
    <property type="match status" value="1"/>
</dbReference>
<sequence length="110" mass="12078">MPNYSKNDVVLVQYPFSGVSVQKVRPAVVVNAPHVSHDLLVVPLTSKTTSLLKGEFVLTDWTLAGLNVVTAVKRGIYTVHQSLIIKRLGKLSHADSQKIEVALKEWLGMS</sequence>
<protein>
    <recommendedName>
        <fullName evidence="5">PemK-like protein</fullName>
    </recommendedName>
</protein>
<dbReference type="RefSeq" id="WP_099326523.1">
    <property type="nucleotide sequence ID" value="NZ_CP049055.1"/>
</dbReference>
<evidence type="ECO:0008006" key="5">
    <source>
        <dbReference type="Google" id="ProtNLM"/>
    </source>
</evidence>
<dbReference type="Proteomes" id="UP000221734">
    <property type="component" value="Chromosome Kuenenia_stuttgartiensis_MBR1"/>
</dbReference>
<dbReference type="SUPFAM" id="SSF50118">
    <property type="entry name" value="Cell growth inhibitor/plasmid maintenance toxic component"/>
    <property type="match status" value="1"/>
</dbReference>
<proteinExistence type="predicted"/>
<name>A0A2C9CKB9_KUEST</name>
<dbReference type="Gene3D" id="2.30.30.110">
    <property type="match status" value="1"/>
</dbReference>
<evidence type="ECO:0000313" key="1">
    <source>
        <dbReference type="EMBL" id="QII11767.1"/>
    </source>
</evidence>
<dbReference type="EMBL" id="LT934425">
    <property type="protein sequence ID" value="SOH06003.1"/>
    <property type="molecule type" value="Genomic_DNA"/>
</dbReference>
<organism evidence="2 3">
    <name type="scientific">Kuenenia stuttgartiensis</name>
    <dbReference type="NCBI Taxonomy" id="174633"/>
    <lineage>
        <taxon>Bacteria</taxon>
        <taxon>Pseudomonadati</taxon>
        <taxon>Planctomycetota</taxon>
        <taxon>Candidatus Brocadiia</taxon>
        <taxon>Candidatus Brocadiales</taxon>
        <taxon>Candidatus Brocadiaceae</taxon>
        <taxon>Candidatus Kuenenia</taxon>
    </lineage>
</organism>
<dbReference type="InterPro" id="IPR011067">
    <property type="entry name" value="Plasmid_toxin/cell-grow_inhib"/>
</dbReference>
<dbReference type="KEGG" id="kst:KSMBR1_3530"/>
<dbReference type="GO" id="GO:0003677">
    <property type="term" value="F:DNA binding"/>
    <property type="evidence" value="ECO:0007669"/>
    <property type="project" value="InterPro"/>
</dbReference>
<evidence type="ECO:0000313" key="4">
    <source>
        <dbReference type="Proteomes" id="UP000501926"/>
    </source>
</evidence>
<dbReference type="InterPro" id="IPR003477">
    <property type="entry name" value="PemK-like"/>
</dbReference>
<reference evidence="1 4" key="3">
    <citation type="submission" date="2020-02" db="EMBL/GenBank/DDBJ databases">
        <title>Newly sequenced genome of strain CSTR1 showed variability in Candidatus Kuenenia stuttgartiensis genomes.</title>
        <authorList>
            <person name="Ding C."/>
            <person name="Adrian L."/>
        </authorList>
    </citation>
    <scope>NUCLEOTIDE SEQUENCE [LARGE SCALE GENOMIC DNA]</scope>
    <source>
        <strain evidence="1 4">CSTR1</strain>
    </source>
</reference>
<dbReference type="Proteomes" id="UP000501926">
    <property type="component" value="Chromosome"/>
</dbReference>
<gene>
    <name evidence="1" type="ORF">KsCSTR_23880</name>
    <name evidence="2" type="ORF">KSMBR1_3530</name>
</gene>
<reference evidence="3" key="2">
    <citation type="submission" date="2017-10" db="EMBL/GenBank/DDBJ databases">
        <authorList>
            <person name="Frank J."/>
        </authorList>
    </citation>
    <scope>NUCLEOTIDE SEQUENCE [LARGE SCALE GENOMIC DNA]</scope>
</reference>
<accession>A0A2C9CKB9</accession>
<evidence type="ECO:0000313" key="3">
    <source>
        <dbReference type="Proteomes" id="UP000221734"/>
    </source>
</evidence>